<dbReference type="RefSeq" id="WP_345581189.1">
    <property type="nucleotide sequence ID" value="NZ_BAABLV010000020.1"/>
</dbReference>
<proteinExistence type="predicted"/>
<protein>
    <recommendedName>
        <fullName evidence="5">PknH-like extracellular domain-containing protein</fullName>
    </recommendedName>
</protein>
<feature type="compositionally biased region" description="Low complexity" evidence="1">
    <location>
        <begin position="38"/>
        <end position="49"/>
    </location>
</feature>
<reference evidence="4" key="1">
    <citation type="journal article" date="2019" name="Int. J. Syst. Evol. Microbiol.">
        <title>The Global Catalogue of Microorganisms (GCM) 10K type strain sequencing project: providing services to taxonomists for standard genome sequencing and annotation.</title>
        <authorList>
            <consortium name="The Broad Institute Genomics Platform"/>
            <consortium name="The Broad Institute Genome Sequencing Center for Infectious Disease"/>
            <person name="Wu L."/>
            <person name="Ma J."/>
        </authorList>
    </citation>
    <scope>NUCLEOTIDE SEQUENCE [LARGE SCALE GENOMIC DNA]</scope>
    <source>
        <strain evidence="4">JCM 19125</strain>
    </source>
</reference>
<feature type="region of interest" description="Disordered" evidence="1">
    <location>
        <begin position="1"/>
        <end position="137"/>
    </location>
</feature>
<keyword evidence="4" id="KW-1185">Reference proteome</keyword>
<gene>
    <name evidence="3" type="ORF">GCM10025789_14620</name>
</gene>
<feature type="transmembrane region" description="Helical" evidence="2">
    <location>
        <begin position="145"/>
        <end position="167"/>
    </location>
</feature>
<dbReference type="Proteomes" id="UP001501521">
    <property type="component" value="Unassembled WGS sequence"/>
</dbReference>
<comment type="caution">
    <text evidence="3">The sequence shown here is derived from an EMBL/GenBank/DDBJ whole genome shotgun (WGS) entry which is preliminary data.</text>
</comment>
<dbReference type="EMBL" id="BAABLV010000020">
    <property type="protein sequence ID" value="GAA4897722.1"/>
    <property type="molecule type" value="Genomic_DNA"/>
</dbReference>
<evidence type="ECO:0000313" key="3">
    <source>
        <dbReference type="EMBL" id="GAA4897722.1"/>
    </source>
</evidence>
<evidence type="ECO:0008006" key="5">
    <source>
        <dbReference type="Google" id="ProtNLM"/>
    </source>
</evidence>
<keyword evidence="2" id="KW-1133">Transmembrane helix</keyword>
<organism evidence="3 4">
    <name type="scientific">Tessaracoccus lubricantis</name>
    <dbReference type="NCBI Taxonomy" id="545543"/>
    <lineage>
        <taxon>Bacteria</taxon>
        <taxon>Bacillati</taxon>
        <taxon>Actinomycetota</taxon>
        <taxon>Actinomycetes</taxon>
        <taxon>Propionibacteriales</taxon>
        <taxon>Propionibacteriaceae</taxon>
        <taxon>Tessaracoccus</taxon>
    </lineage>
</organism>
<keyword evidence="2" id="KW-0812">Transmembrane</keyword>
<feature type="region of interest" description="Disordered" evidence="1">
    <location>
        <begin position="174"/>
        <end position="197"/>
    </location>
</feature>
<feature type="compositionally biased region" description="Pro residues" evidence="1">
    <location>
        <begin position="84"/>
        <end position="97"/>
    </location>
</feature>
<feature type="compositionally biased region" description="Gly residues" evidence="1">
    <location>
        <begin position="72"/>
        <end position="81"/>
    </location>
</feature>
<keyword evidence="2" id="KW-0472">Membrane</keyword>
<evidence type="ECO:0000313" key="4">
    <source>
        <dbReference type="Proteomes" id="UP001501521"/>
    </source>
</evidence>
<evidence type="ECO:0000256" key="1">
    <source>
        <dbReference type="SAM" id="MobiDB-lite"/>
    </source>
</evidence>
<sequence length="569" mass="59056">MSDEHSRPRRAWQPEAELQEPLVPDDTAADAASRPRRGAAAAERPTAIAGLGDDPVEPARAQPDNPFARPGSGVGPGGGVGFVPPAPEPEPMIPAPVFPRSAGEYADEPGPAPRRSAMSSDTPVEAEPAAPGGSSSWVTAHRSTLATWAIGGVVGALVVGLIAFFVVRGLQAEPTSGPTGSESASPGSPSASAQPAEVADLVTADDLAPIAPASEWSVISTTEAQADHTMRAICLSTAQSTVNPTHSFQRTLGTTGADKLAALHRIDVYANAEAAQSVMAERVAALSTCSEVPARLVRATTVSGLAEESFQVTIVQEETVSKFHTVLVTRDGAAVQMADIARDAQPVDEGAAAESLERSQAALAEAQDAPAPADVTAGATTVPASNPQGWLVPLDLPRIHPGAGRWTMTGPHPVDGTSMGCENFELATEAGPTERQRTAYALTRDPAIPERFGIDELLFTFPSTEEAAVFVTKLGTNLRTCGQRVLTAQVQEHTAVPAKDADGNALSSLVFTATQAISDTEKVTYQLIVSVATNKVAYTIISATPEVQFSQEQLTELAARVSVRASQLG</sequence>
<evidence type="ECO:0000256" key="2">
    <source>
        <dbReference type="SAM" id="Phobius"/>
    </source>
</evidence>
<accession>A0ABP9FBL0</accession>
<name>A0ABP9FBL0_9ACTN</name>